<evidence type="ECO:0000256" key="2">
    <source>
        <dbReference type="ARBA" id="ARBA00008335"/>
    </source>
</evidence>
<dbReference type="PROSITE" id="PS50850">
    <property type="entry name" value="MFS"/>
    <property type="match status" value="1"/>
</dbReference>
<feature type="domain" description="Major facilitator superfamily (MFS) profile" evidence="9">
    <location>
        <begin position="64"/>
        <end position="569"/>
    </location>
</feature>
<keyword evidence="11" id="KW-1185">Reference proteome</keyword>
<dbReference type="Proteomes" id="UP000014074">
    <property type="component" value="Unassembled WGS sequence"/>
</dbReference>
<proteinExistence type="inferred from homology"/>
<dbReference type="InterPro" id="IPR011701">
    <property type="entry name" value="MFS"/>
</dbReference>
<feature type="transmembrane region" description="Helical" evidence="8">
    <location>
        <begin position="407"/>
        <end position="426"/>
    </location>
</feature>
<feature type="transmembrane region" description="Helical" evidence="8">
    <location>
        <begin position="432"/>
        <end position="457"/>
    </location>
</feature>
<sequence length="586" mass="64996">MATQDQISAAHTAEPRDMEKNEVDVHNRDLSAEKADSDSEYKQEGVRAVEAITQVWTKKVVIITLVLIYLISFVSAFQQSVQQNLTPYVTSAFNGHGLLATTSIVSTIVGGVFKLTIAKMIDIWGRIIGFCFVLLLITVGLIMKAVCKNVETYAAAQTLYWVGHLGLGYILDVVIADMTTLKNRMIIFGLTSTPTIATVFAGSKFAQLYYDNLNFRWAFGSWAIILVGFCIPILAIFIYHERKAKQFGLYPEKPQDRTWWEATKHYTVEFDVVGLLLTSAAFSLILLPFSLADSAPHGWKTGYIIAMFVLGGVCLVGFVLWEKYMAPVQYLPWEYLKDRNILGGSLIYGFMFISIYCWDTYYSSYLQVVNNLNITISGYVLNSFSLASSFLSPFVGLAIRYTGNYKYIGMTGIPFMVLGTALLVKFRTPESGVGYLVMCQLFNGFGSGIFSMCAQICIMSAVSHQEIAVVLAIYGLFGSIGAAIGETIAGSLWTNMLPKQLYNDLPEGSKNLTKTLYGSIVNQKKYPIGSPVREAVIEAYGYVMHRMVIAGAVFIIPVVVCLFVWKNINVKTLEKTKGTQAKGNIF</sequence>
<feature type="transmembrane region" description="Helical" evidence="8">
    <location>
        <begin position="158"/>
        <end position="178"/>
    </location>
</feature>
<comment type="similarity">
    <text evidence="2">Belongs to the major facilitator superfamily.</text>
</comment>
<dbReference type="InterPro" id="IPR020846">
    <property type="entry name" value="MFS_dom"/>
</dbReference>
<feature type="region of interest" description="Disordered" evidence="7">
    <location>
        <begin position="1"/>
        <end position="38"/>
    </location>
</feature>
<reference evidence="11" key="1">
    <citation type="journal article" date="2013" name="Genome Announc.">
        <title>Draft genome sequence of the ascomycete Phaeoacremonium aleophilum strain UCR-PA7, a causal agent of the esca disease complex in grapevines.</title>
        <authorList>
            <person name="Blanco-Ulate B."/>
            <person name="Rolshausen P."/>
            <person name="Cantu D."/>
        </authorList>
    </citation>
    <scope>NUCLEOTIDE SEQUENCE [LARGE SCALE GENOMIC DNA]</scope>
    <source>
        <strain evidence="11">UCR-PA7</strain>
    </source>
</reference>
<gene>
    <name evidence="10" type="ORF">UCRPA7_5688</name>
</gene>
<evidence type="ECO:0000256" key="1">
    <source>
        <dbReference type="ARBA" id="ARBA00004141"/>
    </source>
</evidence>
<dbReference type="OrthoDB" id="4078873at2759"/>
<feature type="transmembrane region" description="Helical" evidence="8">
    <location>
        <begin position="469"/>
        <end position="493"/>
    </location>
</feature>
<evidence type="ECO:0000256" key="6">
    <source>
        <dbReference type="ARBA" id="ARBA00023136"/>
    </source>
</evidence>
<keyword evidence="3" id="KW-0813">Transport</keyword>
<feature type="transmembrane region" description="Helical" evidence="8">
    <location>
        <begin position="97"/>
        <end position="115"/>
    </location>
</feature>
<keyword evidence="6 8" id="KW-0472">Membrane</keyword>
<feature type="transmembrane region" description="Helical" evidence="8">
    <location>
        <begin position="547"/>
        <end position="565"/>
    </location>
</feature>
<dbReference type="RefSeq" id="XP_007916423.1">
    <property type="nucleotide sequence ID" value="XM_007918232.1"/>
</dbReference>
<name>R8BHM6_PHAM7</name>
<dbReference type="GO" id="GO:0005886">
    <property type="term" value="C:plasma membrane"/>
    <property type="evidence" value="ECO:0007669"/>
    <property type="project" value="TreeGrafter"/>
</dbReference>
<feature type="transmembrane region" description="Helical" evidence="8">
    <location>
        <begin position="374"/>
        <end position="395"/>
    </location>
</feature>
<accession>R8BHM6</accession>
<dbReference type="GO" id="GO:0022857">
    <property type="term" value="F:transmembrane transporter activity"/>
    <property type="evidence" value="ECO:0007669"/>
    <property type="project" value="InterPro"/>
</dbReference>
<comment type="subcellular location">
    <subcellularLocation>
        <location evidence="1">Membrane</location>
        <topology evidence="1">Multi-pass membrane protein</topology>
    </subcellularLocation>
</comment>
<organism evidence="10 11">
    <name type="scientific">Phaeoacremonium minimum (strain UCR-PA7)</name>
    <name type="common">Esca disease fungus</name>
    <name type="synonym">Togninia minima</name>
    <dbReference type="NCBI Taxonomy" id="1286976"/>
    <lineage>
        <taxon>Eukaryota</taxon>
        <taxon>Fungi</taxon>
        <taxon>Dikarya</taxon>
        <taxon>Ascomycota</taxon>
        <taxon>Pezizomycotina</taxon>
        <taxon>Sordariomycetes</taxon>
        <taxon>Sordariomycetidae</taxon>
        <taxon>Togniniales</taxon>
        <taxon>Togniniaceae</taxon>
        <taxon>Phaeoacremonium</taxon>
    </lineage>
</organism>
<keyword evidence="4 8" id="KW-0812">Transmembrane</keyword>
<evidence type="ECO:0000259" key="9">
    <source>
        <dbReference type="PROSITE" id="PS50850"/>
    </source>
</evidence>
<feature type="transmembrane region" description="Helical" evidence="8">
    <location>
        <begin position="185"/>
        <end position="205"/>
    </location>
</feature>
<evidence type="ECO:0000256" key="7">
    <source>
        <dbReference type="SAM" id="MobiDB-lite"/>
    </source>
</evidence>
<dbReference type="eggNOG" id="KOG0254">
    <property type="taxonomic scope" value="Eukaryota"/>
</dbReference>
<feature type="compositionally biased region" description="Basic and acidic residues" evidence="7">
    <location>
        <begin position="13"/>
        <end position="38"/>
    </location>
</feature>
<feature type="transmembrane region" description="Helical" evidence="8">
    <location>
        <begin position="217"/>
        <end position="239"/>
    </location>
</feature>
<dbReference type="Gene3D" id="1.20.1250.20">
    <property type="entry name" value="MFS general substrate transporter like domains"/>
    <property type="match status" value="2"/>
</dbReference>
<dbReference type="EMBL" id="KB933196">
    <property type="protein sequence ID" value="EON98789.1"/>
    <property type="molecule type" value="Genomic_DNA"/>
</dbReference>
<dbReference type="KEGG" id="tmn:UCRPA7_5688"/>
<evidence type="ECO:0000256" key="4">
    <source>
        <dbReference type="ARBA" id="ARBA00022692"/>
    </source>
</evidence>
<dbReference type="GeneID" id="19326266"/>
<feature type="transmembrane region" description="Helical" evidence="8">
    <location>
        <begin position="60"/>
        <end position="77"/>
    </location>
</feature>
<protein>
    <submittedName>
        <fullName evidence="10">Putative siderophore iron transporter mirb protein</fullName>
    </submittedName>
</protein>
<dbReference type="Pfam" id="PF07690">
    <property type="entry name" value="MFS_1"/>
    <property type="match status" value="1"/>
</dbReference>
<feature type="transmembrane region" description="Helical" evidence="8">
    <location>
        <begin position="272"/>
        <end position="291"/>
    </location>
</feature>
<dbReference type="PANTHER" id="PTHR23501">
    <property type="entry name" value="MAJOR FACILITATOR SUPERFAMILY"/>
    <property type="match status" value="1"/>
</dbReference>
<dbReference type="HOGENOM" id="CLU_012970_1_0_1"/>
<dbReference type="SUPFAM" id="SSF103473">
    <property type="entry name" value="MFS general substrate transporter"/>
    <property type="match status" value="1"/>
</dbReference>
<feature type="transmembrane region" description="Helical" evidence="8">
    <location>
        <begin position="341"/>
        <end position="362"/>
    </location>
</feature>
<dbReference type="FunFam" id="1.20.1250.20:FF:000284">
    <property type="entry name" value="Siderophore iron transporter mirB"/>
    <property type="match status" value="1"/>
</dbReference>
<dbReference type="PANTHER" id="PTHR23501:SF107">
    <property type="entry name" value="TRANSPORTER, PUTATIVE (AFU_ORTHOLOGUE AFUA_7G04730)-RELATED"/>
    <property type="match status" value="1"/>
</dbReference>
<feature type="transmembrane region" description="Helical" evidence="8">
    <location>
        <begin position="303"/>
        <end position="321"/>
    </location>
</feature>
<evidence type="ECO:0000256" key="8">
    <source>
        <dbReference type="SAM" id="Phobius"/>
    </source>
</evidence>
<evidence type="ECO:0000256" key="5">
    <source>
        <dbReference type="ARBA" id="ARBA00022989"/>
    </source>
</evidence>
<dbReference type="InterPro" id="IPR036259">
    <property type="entry name" value="MFS_trans_sf"/>
</dbReference>
<dbReference type="AlphaFoldDB" id="R8BHM6"/>
<evidence type="ECO:0000313" key="11">
    <source>
        <dbReference type="Proteomes" id="UP000014074"/>
    </source>
</evidence>
<evidence type="ECO:0000313" key="10">
    <source>
        <dbReference type="EMBL" id="EON98789.1"/>
    </source>
</evidence>
<feature type="transmembrane region" description="Helical" evidence="8">
    <location>
        <begin position="127"/>
        <end position="146"/>
    </location>
</feature>
<evidence type="ECO:0000256" key="3">
    <source>
        <dbReference type="ARBA" id="ARBA00022448"/>
    </source>
</evidence>
<keyword evidence="5 8" id="KW-1133">Transmembrane helix</keyword>